<evidence type="ECO:0000256" key="1">
    <source>
        <dbReference type="SAM" id="Coils"/>
    </source>
</evidence>
<evidence type="ECO:0000256" key="2">
    <source>
        <dbReference type="SAM" id="MobiDB-lite"/>
    </source>
</evidence>
<proteinExistence type="predicted"/>
<accession>A0A8D8YPN0</accession>
<feature type="coiled-coil region" evidence="1">
    <location>
        <begin position="145"/>
        <end position="172"/>
    </location>
</feature>
<feature type="compositionally biased region" description="Acidic residues" evidence="2">
    <location>
        <begin position="36"/>
        <end position="47"/>
    </location>
</feature>
<dbReference type="EMBL" id="HBUF01386832">
    <property type="protein sequence ID" value="CAG6732429.1"/>
    <property type="molecule type" value="Transcribed_RNA"/>
</dbReference>
<protein>
    <recommendedName>
        <fullName evidence="4">Tantalus-like domain-containing protein</fullName>
    </recommendedName>
</protein>
<feature type="compositionally biased region" description="Basic and acidic residues" evidence="2">
    <location>
        <begin position="48"/>
        <end position="57"/>
    </location>
</feature>
<sequence length="193" mass="22264">MEVDTAAGEHSTTNKPTQRAPYRRRASIRIQTITEEINEPNEAESQENVDHSSEPTKRRCSLRPRKNSSSDASRVQITKKGKDSSTATSDSLVISSSISKIKSRHSTLETIFEEPLENGIRIFSKTKSKRSLILNGNITKMKLKTRKTKVKKMNLQRTIKRLKNKITFDELQKKLKLPLEVRENERFFFFISR</sequence>
<organism evidence="3">
    <name type="scientific">Cacopsylla melanoneura</name>
    <dbReference type="NCBI Taxonomy" id="428564"/>
    <lineage>
        <taxon>Eukaryota</taxon>
        <taxon>Metazoa</taxon>
        <taxon>Ecdysozoa</taxon>
        <taxon>Arthropoda</taxon>
        <taxon>Hexapoda</taxon>
        <taxon>Insecta</taxon>
        <taxon>Pterygota</taxon>
        <taxon>Neoptera</taxon>
        <taxon>Paraneoptera</taxon>
        <taxon>Hemiptera</taxon>
        <taxon>Sternorrhyncha</taxon>
        <taxon>Psylloidea</taxon>
        <taxon>Psyllidae</taxon>
        <taxon>Psyllinae</taxon>
        <taxon>Cacopsylla</taxon>
    </lineage>
</organism>
<evidence type="ECO:0008006" key="4">
    <source>
        <dbReference type="Google" id="ProtNLM"/>
    </source>
</evidence>
<feature type="compositionally biased region" description="Polar residues" evidence="2">
    <location>
        <begin position="67"/>
        <end position="76"/>
    </location>
</feature>
<feature type="region of interest" description="Disordered" evidence="2">
    <location>
        <begin position="1"/>
        <end position="89"/>
    </location>
</feature>
<name>A0A8D8YPN0_9HEMI</name>
<reference evidence="3" key="1">
    <citation type="submission" date="2021-05" db="EMBL/GenBank/DDBJ databases">
        <authorList>
            <person name="Alioto T."/>
            <person name="Alioto T."/>
            <person name="Gomez Garrido J."/>
        </authorList>
    </citation>
    <scope>NUCLEOTIDE SEQUENCE</scope>
</reference>
<dbReference type="AlphaFoldDB" id="A0A8D8YPN0"/>
<keyword evidence="1" id="KW-0175">Coiled coil</keyword>
<dbReference type="EMBL" id="HBUF01386831">
    <property type="protein sequence ID" value="CAG6732428.1"/>
    <property type="molecule type" value="Transcribed_RNA"/>
</dbReference>
<evidence type="ECO:0000313" key="3">
    <source>
        <dbReference type="EMBL" id="CAG6732429.1"/>
    </source>
</evidence>